<dbReference type="Pfam" id="PF02684">
    <property type="entry name" value="LpxB"/>
    <property type="match status" value="2"/>
</dbReference>
<protein>
    <recommendedName>
        <fullName evidence="1">lipid-A-disaccharide synthase</fullName>
        <ecNumber evidence="1">2.4.1.182</ecNumber>
    </recommendedName>
</protein>
<keyword evidence="9" id="KW-1185">Reference proteome</keyword>
<evidence type="ECO:0000256" key="6">
    <source>
        <dbReference type="ARBA" id="ARBA00023098"/>
    </source>
</evidence>
<organism evidence="8 9">
    <name type="scientific">Carnegiea gigantea</name>
    <dbReference type="NCBI Taxonomy" id="171969"/>
    <lineage>
        <taxon>Eukaryota</taxon>
        <taxon>Viridiplantae</taxon>
        <taxon>Streptophyta</taxon>
        <taxon>Embryophyta</taxon>
        <taxon>Tracheophyta</taxon>
        <taxon>Spermatophyta</taxon>
        <taxon>Magnoliopsida</taxon>
        <taxon>eudicotyledons</taxon>
        <taxon>Gunneridae</taxon>
        <taxon>Pentapetalae</taxon>
        <taxon>Caryophyllales</taxon>
        <taxon>Cactineae</taxon>
        <taxon>Cactaceae</taxon>
        <taxon>Cactoideae</taxon>
        <taxon>Echinocereeae</taxon>
        <taxon>Carnegiea</taxon>
    </lineage>
</organism>
<reference evidence="8" key="1">
    <citation type="submission" date="2022-04" db="EMBL/GenBank/DDBJ databases">
        <title>Carnegiea gigantea Genome sequencing and assembly v2.</title>
        <authorList>
            <person name="Copetti D."/>
            <person name="Sanderson M.J."/>
            <person name="Burquez A."/>
            <person name="Wojciechowski M.F."/>
        </authorList>
    </citation>
    <scope>NUCLEOTIDE SEQUENCE</scope>
    <source>
        <strain evidence="8">SGP5-SGP5p</strain>
        <tissue evidence="8">Aerial part</tissue>
    </source>
</reference>
<comment type="caution">
    <text evidence="8">The sequence shown here is derived from an EMBL/GenBank/DDBJ whole genome shotgun (WGS) entry which is preliminary data.</text>
</comment>
<dbReference type="GO" id="GO:0009245">
    <property type="term" value="P:lipid A biosynthetic process"/>
    <property type="evidence" value="ECO:0007669"/>
    <property type="project" value="UniProtKB-KW"/>
</dbReference>
<accession>A0A9Q1GP82</accession>
<proteinExistence type="predicted"/>
<dbReference type="InterPro" id="IPR003835">
    <property type="entry name" value="Glyco_trans_19"/>
</dbReference>
<keyword evidence="2" id="KW-0444">Lipid biosynthesis</keyword>
<dbReference type="AlphaFoldDB" id="A0A9Q1GP82"/>
<sequence length="477" mass="54266">MVNQLAFYCRRILAMLAKANFVMRNRITSASAMLRRFMWISSRAVIDYAAEDGELRVFIVSGEVSGDTIGGRLMASLKKISPFPVKFCGVGGSMMSQHGLQSLFPMEDLSVMGIWELLPHLSKFRVCWIILLLWPPFLSNRYYENMMKKIGEMPVAASCSLQELDSPLHFHYVAPSFWAWKGGEARLKRLSHFVDHIFCILPFEEEVCRVNGLPATFVGHPVLEDCSELIIILKVVEFQEKDYINWKVQRNSGNFRNKFQIPPGDKIITLLPGSRLQEVARMLPIFLKTVELLKGSFPELRVLMNVASNQHVENYISRVVHHWPVPVILIPGNSTDLRYDAFNVSLAALCTSGTVAVELQLARLPCVVAYRAHILTEWLIRYKAKVSYISLPNILLDSPMSPEALFQRCTPQRLALLLSELIDNEALRTRQMYSAEKVIRLLCPPENNAVQYDSNWRGTSPPSMIAASTLLYCKRQR</sequence>
<dbReference type="GO" id="GO:0008915">
    <property type="term" value="F:lipid-A-disaccharide synthase activity"/>
    <property type="evidence" value="ECO:0007669"/>
    <property type="project" value="UniProtKB-EC"/>
</dbReference>
<dbReference type="EMBL" id="JAKOGI010001916">
    <property type="protein sequence ID" value="KAJ8423628.1"/>
    <property type="molecule type" value="Genomic_DNA"/>
</dbReference>
<evidence type="ECO:0000313" key="9">
    <source>
        <dbReference type="Proteomes" id="UP001153076"/>
    </source>
</evidence>
<dbReference type="EC" id="2.4.1.182" evidence="1"/>
<evidence type="ECO:0000256" key="2">
    <source>
        <dbReference type="ARBA" id="ARBA00022516"/>
    </source>
</evidence>
<keyword evidence="4" id="KW-0328">Glycosyltransferase</keyword>
<evidence type="ECO:0000256" key="7">
    <source>
        <dbReference type="ARBA" id="ARBA00048975"/>
    </source>
</evidence>
<evidence type="ECO:0000256" key="1">
    <source>
        <dbReference type="ARBA" id="ARBA00012687"/>
    </source>
</evidence>
<dbReference type="PANTHER" id="PTHR30372">
    <property type="entry name" value="LIPID-A-DISACCHARIDE SYNTHASE"/>
    <property type="match status" value="1"/>
</dbReference>
<evidence type="ECO:0000256" key="3">
    <source>
        <dbReference type="ARBA" id="ARBA00022556"/>
    </source>
</evidence>
<dbReference type="SUPFAM" id="SSF53756">
    <property type="entry name" value="UDP-Glycosyltransferase/glycogen phosphorylase"/>
    <property type="match status" value="1"/>
</dbReference>
<keyword evidence="5" id="KW-0808">Transferase</keyword>
<dbReference type="Proteomes" id="UP001153076">
    <property type="component" value="Unassembled WGS sequence"/>
</dbReference>
<comment type="catalytic activity">
    <reaction evidence="7">
        <text>a lipid X + a UDP-2-N,3-O-bis[(3R)-3-hydroxyacyl]-alpha-D-glucosamine = a lipid A disaccharide + UDP + H(+)</text>
        <dbReference type="Rhea" id="RHEA:67828"/>
        <dbReference type="ChEBI" id="CHEBI:15378"/>
        <dbReference type="ChEBI" id="CHEBI:58223"/>
        <dbReference type="ChEBI" id="CHEBI:137748"/>
        <dbReference type="ChEBI" id="CHEBI:176338"/>
        <dbReference type="ChEBI" id="CHEBI:176343"/>
        <dbReference type="EC" id="2.4.1.182"/>
    </reaction>
</comment>
<dbReference type="OrthoDB" id="2419at2759"/>
<gene>
    <name evidence="8" type="ORF">Cgig2_008505</name>
</gene>
<evidence type="ECO:0000256" key="5">
    <source>
        <dbReference type="ARBA" id="ARBA00022679"/>
    </source>
</evidence>
<dbReference type="GO" id="GO:0016020">
    <property type="term" value="C:membrane"/>
    <property type="evidence" value="ECO:0007669"/>
    <property type="project" value="GOC"/>
</dbReference>
<evidence type="ECO:0000256" key="4">
    <source>
        <dbReference type="ARBA" id="ARBA00022676"/>
    </source>
</evidence>
<dbReference type="PANTHER" id="PTHR30372:SF4">
    <property type="entry name" value="LIPID-A-DISACCHARIDE SYNTHASE, MITOCHONDRIAL-RELATED"/>
    <property type="match status" value="1"/>
</dbReference>
<evidence type="ECO:0000313" key="8">
    <source>
        <dbReference type="EMBL" id="KAJ8423628.1"/>
    </source>
</evidence>
<name>A0A9Q1GP82_9CARY</name>
<keyword evidence="6" id="KW-0443">Lipid metabolism</keyword>
<dbReference type="GO" id="GO:0005543">
    <property type="term" value="F:phospholipid binding"/>
    <property type="evidence" value="ECO:0007669"/>
    <property type="project" value="TreeGrafter"/>
</dbReference>
<keyword evidence="3" id="KW-0441">Lipid A biosynthesis</keyword>